<gene>
    <name evidence="2" type="primary">yrfG</name>
    <name evidence="2" type="ORF">RKA07_12345</name>
</gene>
<name>A0ABU2HIJ3_9GAMM</name>
<keyword evidence="1" id="KW-0479">Metal-binding</keyword>
<organism evidence="2 3">
    <name type="scientific">Marinobacter xiaoshiensis</name>
    <dbReference type="NCBI Taxonomy" id="3073652"/>
    <lineage>
        <taxon>Bacteria</taxon>
        <taxon>Pseudomonadati</taxon>
        <taxon>Pseudomonadota</taxon>
        <taxon>Gammaproteobacteria</taxon>
        <taxon>Pseudomonadales</taxon>
        <taxon>Marinobacteraceae</taxon>
        <taxon>Marinobacter</taxon>
    </lineage>
</organism>
<sequence>MINWTSLETVFLDMDGTLLDLHFDNHFWLEHLPRRYAERNGMHAEKARDKIISMIMAQRGTLNFYCTDYWSEQLALDITGLKSELSDRIGYRPHVADFLQSLKKAGLQSVIVTNCHPDPLELKLQRTGLDRYVDGIVSSHQLGKPKEDTAFWQDLQQLAPYRAASTLMVDDSFPVLESARSAGIAQCLGILAPDSKRAASKSHPEIPCVHHFDEVLTAIHQQRPHHQKSPLPSDD</sequence>
<dbReference type="PANTHER" id="PTHR43434:SF3">
    <property type="entry name" value="GMP_IMP NUCLEOTIDASE YRFG"/>
    <property type="match status" value="1"/>
</dbReference>
<evidence type="ECO:0000313" key="2">
    <source>
        <dbReference type="EMBL" id="MDS1310881.1"/>
    </source>
</evidence>
<accession>A0ABU2HIJ3</accession>
<reference evidence="2" key="1">
    <citation type="submission" date="2023-09" db="EMBL/GenBank/DDBJ databases">
        <title>Marinobacter sediminicola sp. nov. and Marinobacter maritimum sp. nov., isolated from marine sediment.</title>
        <authorList>
            <person name="An J."/>
        </authorList>
    </citation>
    <scope>NUCLEOTIDE SEQUENCE</scope>
    <source>
        <strain evidence="2">F60267</strain>
    </source>
</reference>
<dbReference type="Pfam" id="PF00702">
    <property type="entry name" value="Hydrolase"/>
    <property type="match status" value="1"/>
</dbReference>
<dbReference type="InterPro" id="IPR023214">
    <property type="entry name" value="HAD_sf"/>
</dbReference>
<dbReference type="SUPFAM" id="SSF56784">
    <property type="entry name" value="HAD-like"/>
    <property type="match status" value="1"/>
</dbReference>
<dbReference type="RefSeq" id="WP_200369866.1">
    <property type="nucleotide sequence ID" value="NZ_JAVMBO010000017.1"/>
</dbReference>
<dbReference type="PANTHER" id="PTHR43434">
    <property type="entry name" value="PHOSPHOGLYCOLATE PHOSPHATASE"/>
    <property type="match status" value="1"/>
</dbReference>
<evidence type="ECO:0000256" key="1">
    <source>
        <dbReference type="ARBA" id="ARBA00022723"/>
    </source>
</evidence>
<comment type="caution">
    <text evidence="2">The sequence shown here is derived from an EMBL/GenBank/DDBJ whole genome shotgun (WGS) entry which is preliminary data.</text>
</comment>
<dbReference type="SFLD" id="SFLDS00003">
    <property type="entry name" value="Haloacid_Dehalogenase"/>
    <property type="match status" value="1"/>
</dbReference>
<keyword evidence="2" id="KW-0378">Hydrolase</keyword>
<dbReference type="Gene3D" id="3.40.50.1000">
    <property type="entry name" value="HAD superfamily/HAD-like"/>
    <property type="match status" value="1"/>
</dbReference>
<dbReference type="EC" id="3.1.3.5" evidence="2"/>
<dbReference type="CDD" id="cd01427">
    <property type="entry name" value="HAD_like"/>
    <property type="match status" value="1"/>
</dbReference>
<dbReference type="Proteomes" id="UP001267407">
    <property type="component" value="Unassembled WGS sequence"/>
</dbReference>
<dbReference type="SFLD" id="SFLDG01129">
    <property type="entry name" value="C1.5:_HAD__Beta-PGM__Phosphata"/>
    <property type="match status" value="1"/>
</dbReference>
<dbReference type="InterPro" id="IPR050155">
    <property type="entry name" value="HAD-like_hydrolase_sf"/>
</dbReference>
<dbReference type="InterPro" id="IPR006439">
    <property type="entry name" value="HAD-SF_hydro_IA"/>
</dbReference>
<evidence type="ECO:0000313" key="3">
    <source>
        <dbReference type="Proteomes" id="UP001267407"/>
    </source>
</evidence>
<protein>
    <submittedName>
        <fullName evidence="2">GMP/IMP nucleotidase</fullName>
        <ecNumber evidence="2">3.1.3.5</ecNumber>
    </submittedName>
</protein>
<dbReference type="NCBIfam" id="TIGR01509">
    <property type="entry name" value="HAD-SF-IA-v3"/>
    <property type="match status" value="1"/>
</dbReference>
<proteinExistence type="predicted"/>
<dbReference type="GO" id="GO:0008253">
    <property type="term" value="F:5'-nucleotidase activity"/>
    <property type="evidence" value="ECO:0007669"/>
    <property type="project" value="UniProtKB-EC"/>
</dbReference>
<keyword evidence="3" id="KW-1185">Reference proteome</keyword>
<dbReference type="EMBL" id="JAVMBO010000017">
    <property type="protein sequence ID" value="MDS1310881.1"/>
    <property type="molecule type" value="Genomic_DNA"/>
</dbReference>
<dbReference type="NCBIfam" id="NF011564">
    <property type="entry name" value="PRK14988.1"/>
    <property type="match status" value="1"/>
</dbReference>
<dbReference type="InterPro" id="IPR036412">
    <property type="entry name" value="HAD-like_sf"/>
</dbReference>